<comment type="subcellular location">
    <subcellularLocation>
        <location evidence="7">Endoplasmic reticulum membrane</location>
    </subcellularLocation>
    <subcellularLocation>
        <location evidence="1">Membrane</location>
        <topology evidence="1">Multi-pass membrane protein</topology>
    </subcellularLocation>
</comment>
<evidence type="ECO:0000256" key="8">
    <source>
        <dbReference type="SAM" id="Phobius"/>
    </source>
</evidence>
<comment type="pathway">
    <text evidence="2 7">Glycolipid biosynthesis; glycosylphosphatidylinositol-anchor biosynthesis.</text>
</comment>
<comment type="function">
    <text evidence="7">Part of the complex catalyzing the transfer of N-acetylglucosamine from UDP-N-acetylglucosamine to phosphatidylinositol, the first step of GPI biosynthesis.</text>
</comment>
<dbReference type="UniPathway" id="UPA00196"/>
<dbReference type="GO" id="GO:0005789">
    <property type="term" value="C:endoplasmic reticulum membrane"/>
    <property type="evidence" value="ECO:0007669"/>
    <property type="project" value="UniProtKB-SubCell"/>
</dbReference>
<dbReference type="InterPro" id="IPR016542">
    <property type="entry name" value="PIG-P_GPI19"/>
</dbReference>
<feature type="domain" description="PIG-P" evidence="9">
    <location>
        <begin position="8"/>
        <end position="143"/>
    </location>
</feature>
<evidence type="ECO:0000256" key="2">
    <source>
        <dbReference type="ARBA" id="ARBA00004687"/>
    </source>
</evidence>
<protein>
    <recommendedName>
        <fullName evidence="7">Phosphatidylinositol N-acetylglucosaminyltransferase subunit GPI19</fullName>
        <ecNumber evidence="7">2.4.1.198</ecNumber>
    </recommendedName>
</protein>
<evidence type="ECO:0000256" key="7">
    <source>
        <dbReference type="PIRNR" id="PIRNR008765"/>
    </source>
</evidence>
<feature type="transmembrane region" description="Helical" evidence="8">
    <location>
        <begin position="64"/>
        <end position="87"/>
    </location>
</feature>
<dbReference type="GO" id="GO:0006506">
    <property type="term" value="P:GPI anchor biosynthetic process"/>
    <property type="evidence" value="ECO:0007669"/>
    <property type="project" value="UniProtKB-UniPathway"/>
</dbReference>
<proteinExistence type="inferred from homology"/>
<comment type="similarity">
    <text evidence="7">Belongs to the GPI19 family.</text>
</comment>
<keyword evidence="7" id="KW-0808">Transferase</keyword>
<dbReference type="PANTHER" id="PTHR46346">
    <property type="entry name" value="PHOSPHATIDYLINOSITOL N-ACETYLGLUCOSAMINYLTRANSFERASE SUBUNIT P"/>
    <property type="match status" value="1"/>
</dbReference>
<keyword evidence="3 7" id="KW-0337">GPI-anchor biosynthesis</keyword>
<keyword evidence="5 8" id="KW-1133">Transmembrane helix</keyword>
<dbReference type="AlphaFoldDB" id="A0A1G4KML9"/>
<name>A0A1G4KML9_9SACH</name>
<dbReference type="InterPro" id="IPR013717">
    <property type="entry name" value="PIG-P"/>
</dbReference>
<dbReference type="GO" id="GO:0017176">
    <property type="term" value="F:phosphatidylinositol N-acetylglucosaminyltransferase activity"/>
    <property type="evidence" value="ECO:0007669"/>
    <property type="project" value="UniProtKB-UniRule"/>
</dbReference>
<keyword evidence="11" id="KW-1185">Reference proteome</keyword>
<evidence type="ECO:0000256" key="6">
    <source>
        <dbReference type="ARBA" id="ARBA00023136"/>
    </source>
</evidence>
<dbReference type="PIRSF" id="PIRSF008765">
    <property type="entry name" value="PIG-P_GPI19"/>
    <property type="match status" value="1"/>
</dbReference>
<sequence>MINESPYREYFGFSQYIAVTFTLCFILVWSLLPDLEVFKTSQHSVRNDVITFTQELVDLLPSRYWIAVIECIILMGMLFSYLGLLAYNEDILTVPLHDMRTFTDSRANVVQCSSHQEFLDKYAYQETSGVLDLPITEVCKVLYEAQ</sequence>
<dbReference type="EC" id="2.4.1.198" evidence="7"/>
<evidence type="ECO:0000256" key="5">
    <source>
        <dbReference type="ARBA" id="ARBA00022989"/>
    </source>
</evidence>
<evidence type="ECO:0000313" key="11">
    <source>
        <dbReference type="Proteomes" id="UP000189911"/>
    </source>
</evidence>
<evidence type="ECO:0000259" key="9">
    <source>
        <dbReference type="Pfam" id="PF08510"/>
    </source>
</evidence>
<keyword evidence="4 8" id="KW-0812">Transmembrane</keyword>
<keyword evidence="7" id="KW-0256">Endoplasmic reticulum</keyword>
<dbReference type="EMBL" id="LT598447">
    <property type="protein sequence ID" value="SCV05668.1"/>
    <property type="molecule type" value="Genomic_DNA"/>
</dbReference>
<evidence type="ECO:0000256" key="1">
    <source>
        <dbReference type="ARBA" id="ARBA00004141"/>
    </source>
</evidence>
<gene>
    <name evidence="10" type="ORF">LANO_0H12552G</name>
</gene>
<comment type="subunit">
    <text evidence="7">Component of the phosphatidylinositol N-acetylglucosaminyltransferase (GPI-GlcNAc transferase) complex.</text>
</comment>
<evidence type="ECO:0000256" key="3">
    <source>
        <dbReference type="ARBA" id="ARBA00022502"/>
    </source>
</evidence>
<keyword evidence="6 7" id="KW-0472">Membrane</keyword>
<feature type="transmembrane region" description="Helical" evidence="8">
    <location>
        <begin position="12"/>
        <end position="32"/>
    </location>
</feature>
<evidence type="ECO:0000256" key="4">
    <source>
        <dbReference type="ARBA" id="ARBA00022692"/>
    </source>
</evidence>
<dbReference type="Proteomes" id="UP000189911">
    <property type="component" value="Chromosome H"/>
</dbReference>
<accession>A0A1G4KML9</accession>
<evidence type="ECO:0000313" key="10">
    <source>
        <dbReference type="EMBL" id="SCV05668.1"/>
    </source>
</evidence>
<reference evidence="11" key="1">
    <citation type="submission" date="2016-03" db="EMBL/GenBank/DDBJ databases">
        <authorList>
            <person name="Devillers Hugo."/>
        </authorList>
    </citation>
    <scope>NUCLEOTIDE SEQUENCE [LARGE SCALE GENOMIC DNA]</scope>
</reference>
<dbReference type="PANTHER" id="PTHR46346:SF1">
    <property type="entry name" value="PHOSPHATIDYLINOSITOL N-ACETYLGLUCOSAMINYLTRANSFERASE SUBUNIT P"/>
    <property type="match status" value="1"/>
</dbReference>
<organism evidence="10 11">
    <name type="scientific">Lachancea nothofagi CBS 11611</name>
    <dbReference type="NCBI Taxonomy" id="1266666"/>
    <lineage>
        <taxon>Eukaryota</taxon>
        <taxon>Fungi</taxon>
        <taxon>Dikarya</taxon>
        <taxon>Ascomycota</taxon>
        <taxon>Saccharomycotina</taxon>
        <taxon>Saccharomycetes</taxon>
        <taxon>Saccharomycetales</taxon>
        <taxon>Saccharomycetaceae</taxon>
        <taxon>Lachancea</taxon>
    </lineage>
</organism>
<comment type="catalytic activity">
    <reaction evidence="7">
        <text>a 1,2-diacyl-sn-glycero-3-phospho-(1D-myo-inositol) + UDP-N-acetyl-alpha-D-glucosamine = a 6-(N-acetyl-alpha-D-glucosaminyl)-1-(1,2-diacyl-sn-glycero-3-phospho)-1D-myo-inositol + UDP + H(+)</text>
        <dbReference type="Rhea" id="RHEA:14789"/>
        <dbReference type="ChEBI" id="CHEBI:15378"/>
        <dbReference type="ChEBI" id="CHEBI:57265"/>
        <dbReference type="ChEBI" id="CHEBI:57705"/>
        <dbReference type="ChEBI" id="CHEBI:57880"/>
        <dbReference type="ChEBI" id="CHEBI:58223"/>
        <dbReference type="EC" id="2.4.1.198"/>
    </reaction>
</comment>
<dbReference type="Pfam" id="PF08510">
    <property type="entry name" value="PIG-P"/>
    <property type="match status" value="1"/>
</dbReference>
<dbReference type="OrthoDB" id="690928at2759"/>
<dbReference type="InterPro" id="IPR052263">
    <property type="entry name" value="GPI_Anchor_Biosynth"/>
</dbReference>